<reference evidence="5 6" key="1">
    <citation type="submission" date="2024-03" db="EMBL/GenBank/DDBJ databases">
        <title>The genome assembly and annotation of the cricket Gryllus longicercus Weissman &amp; Gray.</title>
        <authorList>
            <person name="Szrajer S."/>
            <person name="Gray D."/>
            <person name="Ylla G."/>
        </authorList>
    </citation>
    <scope>NUCLEOTIDE SEQUENCE [LARGE SCALE GENOMIC DNA]</scope>
    <source>
        <strain evidence="5">DAG 2021-001</strain>
        <tissue evidence="5">Whole body minus gut</tissue>
    </source>
</reference>
<dbReference type="AlphaFoldDB" id="A0AAN9VJU1"/>
<dbReference type="FunFam" id="3.40.50.150:FF:000197">
    <property type="entry name" value="spermine synthase isoform X2"/>
    <property type="match status" value="1"/>
</dbReference>
<dbReference type="InterPro" id="IPR037163">
    <property type="entry name" value="Spermidine_synt_N_sf"/>
</dbReference>
<dbReference type="GO" id="GO:0016768">
    <property type="term" value="F:spermine synthase activity"/>
    <property type="evidence" value="ECO:0007669"/>
    <property type="project" value="InterPro"/>
</dbReference>
<evidence type="ECO:0000259" key="4">
    <source>
        <dbReference type="PROSITE" id="PS51006"/>
    </source>
</evidence>
<dbReference type="Gene3D" id="2.30.140.10">
    <property type="entry name" value="Spermidine synthase, tetramerisation domain"/>
    <property type="match status" value="1"/>
</dbReference>
<evidence type="ECO:0000313" key="6">
    <source>
        <dbReference type="Proteomes" id="UP001378592"/>
    </source>
</evidence>
<dbReference type="InterPro" id="IPR001045">
    <property type="entry name" value="Spermi_synthase"/>
</dbReference>
<evidence type="ECO:0000256" key="1">
    <source>
        <dbReference type="ARBA" id="ARBA00007867"/>
    </source>
</evidence>
<dbReference type="HAMAP" id="MF_00198">
    <property type="entry name" value="Spermidine_synth"/>
    <property type="match status" value="1"/>
</dbReference>
<feature type="domain" description="PABS" evidence="4">
    <location>
        <begin position="174"/>
        <end position="414"/>
    </location>
</feature>
<keyword evidence="3" id="KW-0620">Polyamine biosynthesis</keyword>
<comment type="caution">
    <text evidence="5">The sequence shown here is derived from an EMBL/GenBank/DDBJ whole genome shotgun (WGS) entry which is preliminary data.</text>
</comment>
<dbReference type="SUPFAM" id="SSF53335">
    <property type="entry name" value="S-adenosyl-L-methionine-dependent methyltransferases"/>
    <property type="match status" value="1"/>
</dbReference>
<dbReference type="Pfam" id="PF01564">
    <property type="entry name" value="Spermine_synth"/>
    <property type="match status" value="1"/>
</dbReference>
<accession>A0AAN9VJU1</accession>
<evidence type="ECO:0000313" key="5">
    <source>
        <dbReference type="EMBL" id="KAK7864486.1"/>
    </source>
</evidence>
<dbReference type="InterPro" id="IPR030373">
    <property type="entry name" value="PABS_CS"/>
</dbReference>
<dbReference type="CDD" id="cd02440">
    <property type="entry name" value="AdoMet_MTases"/>
    <property type="match status" value="1"/>
</dbReference>
<evidence type="ECO:0000256" key="3">
    <source>
        <dbReference type="PROSITE-ProRule" id="PRU00354"/>
    </source>
</evidence>
<dbReference type="EMBL" id="JAZDUA010000201">
    <property type="protein sequence ID" value="KAK7864486.1"/>
    <property type="molecule type" value="Genomic_DNA"/>
</dbReference>
<dbReference type="Proteomes" id="UP001378592">
    <property type="component" value="Unassembled WGS sequence"/>
</dbReference>
<comment type="similarity">
    <text evidence="1">Belongs to the spermidine/spermine synthase family.</text>
</comment>
<dbReference type="PROSITE" id="PS01330">
    <property type="entry name" value="PABS_1"/>
    <property type="match status" value="1"/>
</dbReference>
<gene>
    <name evidence="5" type="ORF">R5R35_003106</name>
</gene>
<dbReference type="InterPro" id="IPR030374">
    <property type="entry name" value="PABS"/>
</dbReference>
<dbReference type="PROSITE" id="PS51006">
    <property type="entry name" value="PABS_2"/>
    <property type="match status" value="1"/>
</dbReference>
<dbReference type="GO" id="GO:0006597">
    <property type="term" value="P:spermine biosynthetic process"/>
    <property type="evidence" value="ECO:0007669"/>
    <property type="project" value="InterPro"/>
</dbReference>
<dbReference type="InterPro" id="IPR035246">
    <property type="entry name" value="Spermidine_synt_N"/>
</dbReference>
<keyword evidence="2 3" id="KW-0808">Transferase</keyword>
<proteinExistence type="inferred from homology"/>
<feature type="active site" description="Proton acceptor" evidence="3">
    <location>
        <position position="328"/>
    </location>
</feature>
<dbReference type="Pfam" id="PF17284">
    <property type="entry name" value="Spermine_synt_N"/>
    <property type="match status" value="1"/>
</dbReference>
<organism evidence="5 6">
    <name type="scientific">Gryllus longicercus</name>
    <dbReference type="NCBI Taxonomy" id="2509291"/>
    <lineage>
        <taxon>Eukaryota</taxon>
        <taxon>Metazoa</taxon>
        <taxon>Ecdysozoa</taxon>
        <taxon>Arthropoda</taxon>
        <taxon>Hexapoda</taxon>
        <taxon>Insecta</taxon>
        <taxon>Pterygota</taxon>
        <taxon>Neoptera</taxon>
        <taxon>Polyneoptera</taxon>
        <taxon>Orthoptera</taxon>
        <taxon>Ensifera</taxon>
        <taxon>Gryllidea</taxon>
        <taxon>Grylloidea</taxon>
        <taxon>Gryllidae</taxon>
        <taxon>Gryllinae</taxon>
        <taxon>Gryllus</taxon>
    </lineage>
</organism>
<evidence type="ECO:0000256" key="2">
    <source>
        <dbReference type="ARBA" id="ARBA00022679"/>
    </source>
</evidence>
<dbReference type="Gene3D" id="3.40.50.150">
    <property type="entry name" value="Vaccinia Virus protein VP39"/>
    <property type="match status" value="1"/>
</dbReference>
<protein>
    <recommendedName>
        <fullName evidence="4">PABS domain-containing protein</fullName>
    </recommendedName>
</protein>
<dbReference type="PANTHER" id="PTHR46315">
    <property type="entry name" value="SPERMINE SYNTHASE"/>
    <property type="match status" value="1"/>
</dbReference>
<name>A0AAN9VJU1_9ORTH</name>
<dbReference type="PANTHER" id="PTHR46315:SF1">
    <property type="entry name" value="SPERMINE SYNTHASE"/>
    <property type="match status" value="1"/>
</dbReference>
<keyword evidence="6" id="KW-1185">Reference proteome</keyword>
<sequence length="416" mass="47511">MAINTILLDFTVNPTSISDVEERQQLQSDIESIVVEYIPSLKFKQTIDTDGGFLSLYSGEREVLLSLRGFVRGFVSINIEYYKEDKEKPLLAFEHIRGLELCLRAKLGSCRSKAFPPVKRGAALDVYLTTSAFSPYYLILLQSVRKLENTIRDKVKGTGSQALPAITRGSVLKKYFPTADERILEYDIDNVLYDERSEFQKILIVHSKSLGNLLVLDDLQNLSESDLIYTETLMQRGKEDYKDKEIVILGGGDGALLWELLKEKPKFVSMLEIDEKVIKACRKYMRSCCGTCLDEYKGENYEIIVEDCVKILEKMISEGRKFDYVFGDLTDIPISSSPQGEVWDFIRQILNLSMAVLKPTGKYMTHGNGASCPESLKMYEDQLMKLNVPVKFSRDHAFIPSFMEDWIFYQVSLQQN</sequence>
<dbReference type="InterPro" id="IPR015576">
    <property type="entry name" value="Spermine_synthase_animal"/>
</dbReference>
<dbReference type="InterPro" id="IPR029063">
    <property type="entry name" value="SAM-dependent_MTases_sf"/>
</dbReference>